<feature type="domain" description="Phospholipid/glycerol acyltransferase" evidence="3">
    <location>
        <begin position="34"/>
        <end position="153"/>
    </location>
</feature>
<organism evidence="4 5">
    <name type="scientific">Bifidobacterium commune</name>
    <dbReference type="NCBI Taxonomy" id="1505727"/>
    <lineage>
        <taxon>Bacteria</taxon>
        <taxon>Bacillati</taxon>
        <taxon>Actinomycetota</taxon>
        <taxon>Actinomycetes</taxon>
        <taxon>Bifidobacteriales</taxon>
        <taxon>Bifidobacteriaceae</taxon>
        <taxon>Bifidobacterium</taxon>
    </lineage>
</organism>
<dbReference type="GO" id="GO:0003841">
    <property type="term" value="F:1-acylglycerol-3-phosphate O-acyltransferase activity"/>
    <property type="evidence" value="ECO:0007669"/>
    <property type="project" value="TreeGrafter"/>
</dbReference>
<dbReference type="EMBL" id="FMBL01000001">
    <property type="protein sequence ID" value="SCC78385.1"/>
    <property type="molecule type" value="Genomic_DNA"/>
</dbReference>
<dbReference type="InterPro" id="IPR002123">
    <property type="entry name" value="Plipid/glycerol_acylTrfase"/>
</dbReference>
<evidence type="ECO:0000256" key="2">
    <source>
        <dbReference type="ARBA" id="ARBA00023315"/>
    </source>
</evidence>
<proteinExistence type="predicted"/>
<sequence>MLYWFFVRALGPIARWRMHPQGVGVENIPRAGGAIIAANHLAVVDDALIPLTCPRMVHFMGKAEYFEGKGLKGRFMKWWFTSVGVFPVDRSGGSNSLGALAHALEIIQGGHLFGIHVEGTRSPDGRLYRGHTGVAKLALESGCDIIPTAIIGSREVQMPGQVIPGVGHTKVIYGKPITVSKMDPKGITHEHLRELTDRVTAEIEKLSGQEYVDEYAQKVKEQLAHANSASK</sequence>
<dbReference type="GO" id="GO:0006654">
    <property type="term" value="P:phosphatidic acid biosynthetic process"/>
    <property type="evidence" value="ECO:0007669"/>
    <property type="project" value="TreeGrafter"/>
</dbReference>
<reference evidence="5" key="1">
    <citation type="submission" date="2016-08" db="EMBL/GenBank/DDBJ databases">
        <authorList>
            <person name="Varghese N."/>
            <person name="Submissions Spin"/>
        </authorList>
    </citation>
    <scope>NUCLEOTIDE SEQUENCE [LARGE SCALE GENOMIC DNA]</scope>
    <source>
        <strain evidence="5">R-52791</strain>
    </source>
</reference>
<dbReference type="PANTHER" id="PTHR10434:SF11">
    <property type="entry name" value="1-ACYL-SN-GLYCEROL-3-PHOSPHATE ACYLTRANSFERASE"/>
    <property type="match status" value="1"/>
</dbReference>
<keyword evidence="2 4" id="KW-0012">Acyltransferase</keyword>
<protein>
    <submittedName>
        <fullName evidence="4">1-acyl-sn-glycerol-3-phosphate acyltransferase</fullName>
    </submittedName>
</protein>
<accession>A0A1C4H0C7</accession>
<dbReference type="OrthoDB" id="9808424at2"/>
<keyword evidence="5" id="KW-1185">Reference proteome</keyword>
<dbReference type="RefSeq" id="WP_091847572.1">
    <property type="nucleotide sequence ID" value="NZ_FMBL01000001.1"/>
</dbReference>
<dbReference type="Proteomes" id="UP000242610">
    <property type="component" value="Unassembled WGS sequence"/>
</dbReference>
<evidence type="ECO:0000313" key="5">
    <source>
        <dbReference type="Proteomes" id="UP000242610"/>
    </source>
</evidence>
<dbReference type="CDD" id="cd07989">
    <property type="entry name" value="LPLAT_AGPAT-like"/>
    <property type="match status" value="1"/>
</dbReference>
<dbReference type="SMART" id="SM00563">
    <property type="entry name" value="PlsC"/>
    <property type="match status" value="1"/>
</dbReference>
<dbReference type="STRING" id="1505727.GA0061077_0237"/>
<evidence type="ECO:0000313" key="4">
    <source>
        <dbReference type="EMBL" id="SCC78385.1"/>
    </source>
</evidence>
<gene>
    <name evidence="4" type="ORF">GA0061077_0237</name>
</gene>
<dbReference type="Pfam" id="PF01553">
    <property type="entry name" value="Acyltransferase"/>
    <property type="match status" value="1"/>
</dbReference>
<evidence type="ECO:0000259" key="3">
    <source>
        <dbReference type="SMART" id="SM00563"/>
    </source>
</evidence>
<dbReference type="PANTHER" id="PTHR10434">
    <property type="entry name" value="1-ACYL-SN-GLYCEROL-3-PHOSPHATE ACYLTRANSFERASE"/>
    <property type="match status" value="1"/>
</dbReference>
<dbReference type="AlphaFoldDB" id="A0A1C4H0C7"/>
<keyword evidence="1 4" id="KW-0808">Transferase</keyword>
<name>A0A1C4H0C7_9BIFI</name>
<evidence type="ECO:0000256" key="1">
    <source>
        <dbReference type="ARBA" id="ARBA00022679"/>
    </source>
</evidence>
<dbReference type="SUPFAM" id="SSF69593">
    <property type="entry name" value="Glycerol-3-phosphate (1)-acyltransferase"/>
    <property type="match status" value="1"/>
</dbReference>
<dbReference type="GO" id="GO:0005886">
    <property type="term" value="C:plasma membrane"/>
    <property type="evidence" value="ECO:0007669"/>
    <property type="project" value="TreeGrafter"/>
</dbReference>